<evidence type="ECO:0000313" key="2">
    <source>
        <dbReference type="EMBL" id="KII83500.1"/>
    </source>
</evidence>
<dbReference type="AlphaFoldDB" id="A0A0C9SW50"/>
<evidence type="ECO:0000256" key="1">
    <source>
        <dbReference type="SAM" id="MobiDB-lite"/>
    </source>
</evidence>
<evidence type="ECO:0000313" key="3">
    <source>
        <dbReference type="Proteomes" id="UP000053263"/>
    </source>
</evidence>
<dbReference type="HOGENOM" id="CLU_1031045_0_0_1"/>
<protein>
    <submittedName>
        <fullName evidence="2">Uncharacterized protein</fullName>
    </submittedName>
</protein>
<gene>
    <name evidence="2" type="ORF">PLICRDRAFT_180404</name>
</gene>
<proteinExistence type="predicted"/>
<organism evidence="2 3">
    <name type="scientific">Plicaturopsis crispa FD-325 SS-3</name>
    <dbReference type="NCBI Taxonomy" id="944288"/>
    <lineage>
        <taxon>Eukaryota</taxon>
        <taxon>Fungi</taxon>
        <taxon>Dikarya</taxon>
        <taxon>Basidiomycota</taxon>
        <taxon>Agaricomycotina</taxon>
        <taxon>Agaricomycetes</taxon>
        <taxon>Agaricomycetidae</taxon>
        <taxon>Amylocorticiales</taxon>
        <taxon>Amylocorticiaceae</taxon>
        <taxon>Plicatura</taxon>
        <taxon>Plicaturopsis crispa</taxon>
    </lineage>
</organism>
<feature type="region of interest" description="Disordered" evidence="1">
    <location>
        <begin position="134"/>
        <end position="155"/>
    </location>
</feature>
<sequence length="270" mass="28645">MLVFLSSSSFPSPASLRTATLATPRITARGGYRLFFISTTSPTLLIPTTPRDVATLRTPHTHGTPYPLQLNGHHHHHLVFRVSHAHPPPPHHFPVPPPPPALSTSLRARWTFRIHSGLLLRLHTASYLSVPRTVPSAEGECDGVRGGEDPGTTDADDAVEQAVGAAADTPYTPEAQHGADVPARAVCAVHACAVRIPVPARTVHAFAVPFCAARAVRIVPVRAVRVASIRAGSADPIPVCTVRAPLSSQPLSPSSQCTPLLSRFALSAHC</sequence>
<name>A0A0C9SW50_PLICR</name>
<reference evidence="2 3" key="1">
    <citation type="submission" date="2014-06" db="EMBL/GenBank/DDBJ databases">
        <title>Evolutionary Origins and Diversification of the Mycorrhizal Mutualists.</title>
        <authorList>
            <consortium name="DOE Joint Genome Institute"/>
            <consortium name="Mycorrhizal Genomics Consortium"/>
            <person name="Kohler A."/>
            <person name="Kuo A."/>
            <person name="Nagy L.G."/>
            <person name="Floudas D."/>
            <person name="Copeland A."/>
            <person name="Barry K.W."/>
            <person name="Cichocki N."/>
            <person name="Veneault-Fourrey C."/>
            <person name="LaButti K."/>
            <person name="Lindquist E.A."/>
            <person name="Lipzen A."/>
            <person name="Lundell T."/>
            <person name="Morin E."/>
            <person name="Murat C."/>
            <person name="Riley R."/>
            <person name="Ohm R."/>
            <person name="Sun H."/>
            <person name="Tunlid A."/>
            <person name="Henrissat B."/>
            <person name="Grigoriev I.V."/>
            <person name="Hibbett D.S."/>
            <person name="Martin F."/>
        </authorList>
    </citation>
    <scope>NUCLEOTIDE SEQUENCE [LARGE SCALE GENOMIC DNA]</scope>
    <source>
        <strain evidence="2 3">FD-325 SS-3</strain>
    </source>
</reference>
<dbReference type="Proteomes" id="UP000053263">
    <property type="component" value="Unassembled WGS sequence"/>
</dbReference>
<keyword evidence="3" id="KW-1185">Reference proteome</keyword>
<dbReference type="EMBL" id="KN832577">
    <property type="protein sequence ID" value="KII83500.1"/>
    <property type="molecule type" value="Genomic_DNA"/>
</dbReference>
<accession>A0A0C9SW50</accession>